<comment type="caution">
    <text evidence="2">The sequence shown here is derived from an EMBL/GenBank/DDBJ whole genome shotgun (WGS) entry which is preliminary data.</text>
</comment>
<gene>
    <name evidence="2" type="ORF">GCM10010246_17670</name>
</gene>
<keyword evidence="3" id="KW-1185">Reference proteome</keyword>
<feature type="chain" id="PRO_5047479219" description="Ig-like domain-containing protein" evidence="1">
    <location>
        <begin position="28"/>
        <end position="183"/>
    </location>
</feature>
<reference evidence="2 3" key="1">
    <citation type="journal article" date="2019" name="Int. J. Syst. Evol. Microbiol.">
        <title>The Global Catalogue of Microorganisms (GCM) 10K type strain sequencing project: providing services to taxonomists for standard genome sequencing and annotation.</title>
        <authorList>
            <consortium name="The Broad Institute Genomics Platform"/>
            <consortium name="The Broad Institute Genome Sequencing Center for Infectious Disease"/>
            <person name="Wu L."/>
            <person name="Ma J."/>
        </authorList>
    </citation>
    <scope>NUCLEOTIDE SEQUENCE [LARGE SCALE GENOMIC DNA]</scope>
    <source>
        <strain evidence="2 3">JCM 4316</strain>
    </source>
</reference>
<dbReference type="EMBL" id="BAAASD010000005">
    <property type="protein sequence ID" value="GAA2334270.1"/>
    <property type="molecule type" value="Genomic_DNA"/>
</dbReference>
<organism evidence="2 3">
    <name type="scientific">Streptomyces cuspidosporus</name>
    <dbReference type="NCBI Taxonomy" id="66882"/>
    <lineage>
        <taxon>Bacteria</taxon>
        <taxon>Bacillati</taxon>
        <taxon>Actinomycetota</taxon>
        <taxon>Actinomycetes</taxon>
        <taxon>Kitasatosporales</taxon>
        <taxon>Streptomycetaceae</taxon>
        <taxon>Streptomyces</taxon>
    </lineage>
</organism>
<accession>A0ABN3FNH5</accession>
<sequence length="183" mass="19135">MSARRMLTGTFLGLGALLMTTSVLAPAAGAQAAAPERAAAPVPVTALNCDGNTYKCTANLQYGDGRWVADWAVNVYHQGVASQSSSVRSAAAPVPVTGLSCDGNTYKCTAKLQYGDGRWVADWAVNVYHQGVASQSSSVRSAAAPVPVTGLTCDGNTYKCTANLQYGDGKWVADWKVNVYHQG</sequence>
<proteinExistence type="predicted"/>
<evidence type="ECO:0000256" key="1">
    <source>
        <dbReference type="SAM" id="SignalP"/>
    </source>
</evidence>
<evidence type="ECO:0000313" key="2">
    <source>
        <dbReference type="EMBL" id="GAA2334270.1"/>
    </source>
</evidence>
<evidence type="ECO:0000313" key="3">
    <source>
        <dbReference type="Proteomes" id="UP001500253"/>
    </source>
</evidence>
<protein>
    <recommendedName>
        <fullName evidence="4">Ig-like domain-containing protein</fullName>
    </recommendedName>
</protein>
<evidence type="ECO:0008006" key="4">
    <source>
        <dbReference type="Google" id="ProtNLM"/>
    </source>
</evidence>
<name>A0ABN3FNH5_9ACTN</name>
<feature type="signal peptide" evidence="1">
    <location>
        <begin position="1"/>
        <end position="27"/>
    </location>
</feature>
<keyword evidence="1" id="KW-0732">Signal</keyword>
<dbReference type="Proteomes" id="UP001500253">
    <property type="component" value="Unassembled WGS sequence"/>
</dbReference>